<sequence length="434" mass="44851">MTDRGSGVAITGLGVRCALGGDVEEFTAALRAGTSGVTYEQPGPDLPASLGVVARQRRTPAETLAARSPTVEPALRERLRPLLSRATRTKQHSLLAAAEAWTQAGLPVGDDPARTDLDATRAGLVIAGGNQAHRLYQEMGDKFRKAPSFVRPSYAIDLWDSDLLGTASELFGALGEGVTTGGASAAGNVGLVTGFRLVRAGYADVCLVIAPMTELSPVEQMAFFNLGALGAKTVQEPAHERSRPFDTGHDGFVYGEGAAALVLESVEHAAARGARPLAHMLGGAVALHGSRLSSPSRADEVRVMRRALADAGVDTARVDYVNAHATSTPQGDEAEAGALRDVLGEHAGQPWVNATKSLTGHCLGAAAAIEAVACVQQLRLGFVHPNANLHEPIPAAAPLRLAPAHPVAAQPHHALSNAFGFGGINTSVVFGAAA</sequence>
<comment type="similarity">
    <text evidence="1 3">Belongs to the thiolase-like superfamily. Beta-ketoacyl-ACP synthases family.</text>
</comment>
<keyword evidence="2 3" id="KW-0808">Transferase</keyword>
<feature type="domain" description="Ketosynthase family 3 (KS3)" evidence="4">
    <location>
        <begin position="5"/>
        <end position="432"/>
    </location>
</feature>
<evidence type="ECO:0000256" key="3">
    <source>
        <dbReference type="RuleBase" id="RU003694"/>
    </source>
</evidence>
<proteinExistence type="inferred from homology"/>
<dbReference type="Gene3D" id="3.40.47.10">
    <property type="match status" value="2"/>
</dbReference>
<dbReference type="GO" id="GO:0006633">
    <property type="term" value="P:fatty acid biosynthetic process"/>
    <property type="evidence" value="ECO:0007669"/>
    <property type="project" value="TreeGrafter"/>
</dbReference>
<dbReference type="InterPro" id="IPR016039">
    <property type="entry name" value="Thiolase-like"/>
</dbReference>
<evidence type="ECO:0000256" key="2">
    <source>
        <dbReference type="ARBA" id="ARBA00022679"/>
    </source>
</evidence>
<dbReference type="PANTHER" id="PTHR11712">
    <property type="entry name" value="POLYKETIDE SYNTHASE-RELATED"/>
    <property type="match status" value="1"/>
</dbReference>
<evidence type="ECO:0000256" key="1">
    <source>
        <dbReference type="ARBA" id="ARBA00008467"/>
    </source>
</evidence>
<dbReference type="GO" id="GO:0005829">
    <property type="term" value="C:cytosol"/>
    <property type="evidence" value="ECO:0007669"/>
    <property type="project" value="TreeGrafter"/>
</dbReference>
<dbReference type="RefSeq" id="WP_176160488.1">
    <property type="nucleotide sequence ID" value="NZ_CP054929.1"/>
</dbReference>
<evidence type="ECO:0000313" key="6">
    <source>
        <dbReference type="Proteomes" id="UP000509303"/>
    </source>
</evidence>
<dbReference type="AlphaFoldDB" id="A0A7H8N2Y8"/>
<dbReference type="PANTHER" id="PTHR11712:SF336">
    <property type="entry name" value="3-OXOACYL-[ACYL-CARRIER-PROTEIN] SYNTHASE, MITOCHONDRIAL"/>
    <property type="match status" value="1"/>
</dbReference>
<dbReference type="Pfam" id="PF02801">
    <property type="entry name" value="Ketoacyl-synt_C"/>
    <property type="match status" value="1"/>
</dbReference>
<dbReference type="InterPro" id="IPR014030">
    <property type="entry name" value="Ketoacyl_synth_N"/>
</dbReference>
<evidence type="ECO:0000313" key="5">
    <source>
        <dbReference type="EMBL" id="QKW48756.1"/>
    </source>
</evidence>
<dbReference type="GO" id="GO:0004315">
    <property type="term" value="F:3-oxoacyl-[acyl-carrier-protein] synthase activity"/>
    <property type="evidence" value="ECO:0007669"/>
    <property type="project" value="TreeGrafter"/>
</dbReference>
<dbReference type="Pfam" id="PF00109">
    <property type="entry name" value="ketoacyl-synt"/>
    <property type="match status" value="1"/>
</dbReference>
<dbReference type="InterPro" id="IPR020841">
    <property type="entry name" value="PKS_Beta-ketoAc_synthase_dom"/>
</dbReference>
<dbReference type="EMBL" id="CP054929">
    <property type="protein sequence ID" value="QKW48756.1"/>
    <property type="molecule type" value="Genomic_DNA"/>
</dbReference>
<dbReference type="CDD" id="cd00834">
    <property type="entry name" value="KAS_I_II"/>
    <property type="match status" value="1"/>
</dbReference>
<name>A0A7H8N2Y8_9ACTN</name>
<organism evidence="5 6">
    <name type="scientific">Streptomyces buecherae</name>
    <dbReference type="NCBI Taxonomy" id="2763006"/>
    <lineage>
        <taxon>Bacteria</taxon>
        <taxon>Bacillati</taxon>
        <taxon>Actinomycetota</taxon>
        <taxon>Actinomycetes</taxon>
        <taxon>Kitasatosporales</taxon>
        <taxon>Streptomycetaceae</taxon>
        <taxon>Streptomyces</taxon>
    </lineage>
</organism>
<dbReference type="InterPro" id="IPR000794">
    <property type="entry name" value="Beta-ketoacyl_synthase"/>
</dbReference>
<keyword evidence="6" id="KW-1185">Reference proteome</keyword>
<dbReference type="SUPFAM" id="SSF53901">
    <property type="entry name" value="Thiolase-like"/>
    <property type="match status" value="2"/>
</dbReference>
<gene>
    <name evidence="5" type="ORF">HUT08_03430</name>
</gene>
<accession>A0A7H8N2Y8</accession>
<dbReference type="Proteomes" id="UP000509303">
    <property type="component" value="Chromosome"/>
</dbReference>
<reference evidence="5 6" key="1">
    <citation type="submission" date="2020-06" db="EMBL/GenBank/DDBJ databases">
        <title>Genome mining for natural products.</title>
        <authorList>
            <person name="Zhang B."/>
            <person name="Shi J."/>
            <person name="Ge H."/>
        </authorList>
    </citation>
    <scope>NUCLEOTIDE SEQUENCE [LARGE SCALE GENOMIC DNA]</scope>
    <source>
        <strain evidence="5 6">NA00687</strain>
    </source>
</reference>
<protein>
    <submittedName>
        <fullName evidence="5">Polyketide beta-ketoacyl:ACP synthase</fullName>
    </submittedName>
</protein>
<dbReference type="PROSITE" id="PS52004">
    <property type="entry name" value="KS3_2"/>
    <property type="match status" value="1"/>
</dbReference>
<dbReference type="SMART" id="SM00825">
    <property type="entry name" value="PKS_KS"/>
    <property type="match status" value="1"/>
</dbReference>
<dbReference type="InterPro" id="IPR014031">
    <property type="entry name" value="Ketoacyl_synth_C"/>
</dbReference>
<evidence type="ECO:0000259" key="4">
    <source>
        <dbReference type="PROSITE" id="PS52004"/>
    </source>
</evidence>